<gene>
    <name evidence="2" type="ORF">M0811_00687</name>
</gene>
<evidence type="ECO:0000313" key="2">
    <source>
        <dbReference type="EMBL" id="KAJ5074059.1"/>
    </source>
</evidence>
<dbReference type="Gene3D" id="3.30.710.10">
    <property type="entry name" value="Potassium Channel Kv1.1, Chain A"/>
    <property type="match status" value="1"/>
</dbReference>
<proteinExistence type="predicted"/>
<dbReference type="InterPro" id="IPR000210">
    <property type="entry name" value="BTB/POZ_dom"/>
</dbReference>
<dbReference type="CDD" id="cd18186">
    <property type="entry name" value="BTB_POZ_ZBTB_KLHL-like"/>
    <property type="match status" value="1"/>
</dbReference>
<dbReference type="Pfam" id="PF00651">
    <property type="entry name" value="BTB"/>
    <property type="match status" value="1"/>
</dbReference>
<reference evidence="2" key="1">
    <citation type="submission" date="2022-10" db="EMBL/GenBank/DDBJ databases">
        <title>Novel sulphate-reducing endosymbionts in the free-living metamonad Anaeramoeba.</title>
        <authorList>
            <person name="Jerlstrom-Hultqvist J."/>
            <person name="Cepicka I."/>
            <person name="Gallot-Lavallee L."/>
            <person name="Salas-Leiva D."/>
            <person name="Curtis B.A."/>
            <person name="Zahonova K."/>
            <person name="Pipaliya S."/>
            <person name="Dacks J."/>
            <person name="Roger A.J."/>
        </authorList>
    </citation>
    <scope>NUCLEOTIDE SEQUENCE</scope>
    <source>
        <strain evidence="2">BMAN</strain>
    </source>
</reference>
<protein>
    <submittedName>
        <fullName evidence="2">Btk-binding protein-related</fullName>
    </submittedName>
</protein>
<dbReference type="AlphaFoldDB" id="A0A9Q0LKG6"/>
<dbReference type="Proteomes" id="UP001149090">
    <property type="component" value="Unassembled WGS sequence"/>
</dbReference>
<feature type="domain" description="BTB" evidence="1">
    <location>
        <begin position="226"/>
        <end position="284"/>
    </location>
</feature>
<dbReference type="EMBL" id="JAPDFW010000070">
    <property type="protein sequence ID" value="KAJ5074059.1"/>
    <property type="molecule type" value="Genomic_DNA"/>
</dbReference>
<dbReference type="SUPFAM" id="SSF54695">
    <property type="entry name" value="POZ domain"/>
    <property type="match status" value="1"/>
</dbReference>
<keyword evidence="3" id="KW-1185">Reference proteome</keyword>
<dbReference type="InterPro" id="IPR011333">
    <property type="entry name" value="SKP1/BTB/POZ_sf"/>
</dbReference>
<accession>A0A9Q0LKG6</accession>
<evidence type="ECO:0000259" key="1">
    <source>
        <dbReference type="PROSITE" id="PS50097"/>
    </source>
</evidence>
<organism evidence="2 3">
    <name type="scientific">Anaeramoeba ignava</name>
    <name type="common">Anaerobic marine amoeba</name>
    <dbReference type="NCBI Taxonomy" id="1746090"/>
    <lineage>
        <taxon>Eukaryota</taxon>
        <taxon>Metamonada</taxon>
        <taxon>Anaeramoebidae</taxon>
        <taxon>Anaeramoeba</taxon>
    </lineage>
</organism>
<comment type="caution">
    <text evidence="2">The sequence shown here is derived from an EMBL/GenBank/DDBJ whole genome shotgun (WGS) entry which is preliminary data.</text>
</comment>
<sequence>MQNISKIQYLDENGYIDPNYLNEIIPWFRGGENLTPLRYSIFFEPNELLKFMLCYGAYLELDNPIYTYRSFPFKSQALLQLSGFTQKTISNIQHSYYSYYSRKKPNPKIDLDNIQSYLSICEDFEYLVGNEELSDMKFPGGFPAHSLLVKCRTGIEDLFKITEYFQTKTSEEIKAFLEWVYCGKINHLYPIYQYAKDLGIQNFVEKTFVEGLRNSLKELYEQDETKDFTIFVQGTEIKVHKLIFFVRSQLYRGMFLLVNDESSEVQDYSGKSADTFKIFVKFVYYDFWDETFSNDIVFELGDVIDYYQLNENSGLKKEIAKMKKKRKKENRRKLKNQN</sequence>
<dbReference type="PROSITE" id="PS50097">
    <property type="entry name" value="BTB"/>
    <property type="match status" value="1"/>
</dbReference>
<evidence type="ECO:0000313" key="3">
    <source>
        <dbReference type="Proteomes" id="UP001149090"/>
    </source>
</evidence>
<name>A0A9Q0LKG6_ANAIG</name>